<dbReference type="OrthoDB" id="9807246at2"/>
<accession>A0A1J6HRV7</accession>
<name>A0A1J6HRV7_9HYPH</name>
<evidence type="ECO:0000313" key="6">
    <source>
        <dbReference type="EMBL" id="OIS95145.1"/>
    </source>
</evidence>
<dbReference type="PANTHER" id="PTHR33337:SF40">
    <property type="entry name" value="CENP-V_GFA DOMAIN-CONTAINING PROTEIN-RELATED"/>
    <property type="match status" value="1"/>
</dbReference>
<protein>
    <submittedName>
        <fullName evidence="6">Aldehyde-activating protein</fullName>
    </submittedName>
</protein>
<dbReference type="PANTHER" id="PTHR33337">
    <property type="entry name" value="GFA DOMAIN-CONTAINING PROTEIN"/>
    <property type="match status" value="1"/>
</dbReference>
<keyword evidence="3" id="KW-0862">Zinc</keyword>
<dbReference type="InterPro" id="IPR006913">
    <property type="entry name" value="CENP-V/GFA"/>
</dbReference>
<evidence type="ECO:0000313" key="7">
    <source>
        <dbReference type="Proteomes" id="UP000182985"/>
    </source>
</evidence>
<organism evidence="6 7">
    <name type="scientific">Brucella cytisi</name>
    <dbReference type="NCBI Taxonomy" id="407152"/>
    <lineage>
        <taxon>Bacteria</taxon>
        <taxon>Pseudomonadati</taxon>
        <taxon>Pseudomonadota</taxon>
        <taxon>Alphaproteobacteria</taxon>
        <taxon>Hyphomicrobiales</taxon>
        <taxon>Brucellaceae</taxon>
        <taxon>Brucella/Ochrobactrum group</taxon>
        <taxon>Brucella</taxon>
    </lineage>
</organism>
<dbReference type="GO" id="GO:0046872">
    <property type="term" value="F:metal ion binding"/>
    <property type="evidence" value="ECO:0007669"/>
    <property type="project" value="UniProtKB-KW"/>
</dbReference>
<dbReference type="Gene3D" id="3.90.1590.10">
    <property type="entry name" value="glutathione-dependent formaldehyde- activating enzyme (gfa)"/>
    <property type="match status" value="1"/>
</dbReference>
<evidence type="ECO:0000259" key="5">
    <source>
        <dbReference type="PROSITE" id="PS51891"/>
    </source>
</evidence>
<dbReference type="AlphaFoldDB" id="A0A1J6HRV7"/>
<sequence>MLRVALSQLELGTVQMNSVRKLIGRCTCEAVRFTVTDEFEYALNCHCSLCRRATGSAFKTFGGIKTHALEETNSKSSLMLVGNEIDHDVRCASCGSFLYSIVCGGEYVHVNYGVLAEEPKLKPSAHIFVSSKAPWYDILDDLPQFQENPPF</sequence>
<dbReference type="Pfam" id="PF04828">
    <property type="entry name" value="GFA"/>
    <property type="match status" value="1"/>
</dbReference>
<dbReference type="SUPFAM" id="SSF51316">
    <property type="entry name" value="Mss4-like"/>
    <property type="match status" value="1"/>
</dbReference>
<dbReference type="PROSITE" id="PS51891">
    <property type="entry name" value="CENP_V_GFA"/>
    <property type="match status" value="1"/>
</dbReference>
<feature type="domain" description="CENP-V/GFA" evidence="5">
    <location>
        <begin position="22"/>
        <end position="137"/>
    </location>
</feature>
<evidence type="ECO:0000256" key="3">
    <source>
        <dbReference type="ARBA" id="ARBA00022833"/>
    </source>
</evidence>
<evidence type="ECO:0000256" key="4">
    <source>
        <dbReference type="ARBA" id="ARBA00023239"/>
    </source>
</evidence>
<dbReference type="GO" id="GO:0016846">
    <property type="term" value="F:carbon-sulfur lyase activity"/>
    <property type="evidence" value="ECO:0007669"/>
    <property type="project" value="InterPro"/>
</dbReference>
<dbReference type="EMBL" id="MOEC01000002">
    <property type="protein sequence ID" value="OIS95145.1"/>
    <property type="molecule type" value="Genomic_DNA"/>
</dbReference>
<keyword evidence="7" id="KW-1185">Reference proteome</keyword>
<dbReference type="InterPro" id="IPR011057">
    <property type="entry name" value="Mss4-like_sf"/>
</dbReference>
<comment type="caution">
    <text evidence="6">The sequence shown here is derived from an EMBL/GenBank/DDBJ whole genome shotgun (WGS) entry which is preliminary data.</text>
</comment>
<gene>
    <name evidence="6" type="ORF">BLA27_03970</name>
</gene>
<reference evidence="6 7" key="1">
    <citation type="submission" date="2016-10" db="EMBL/GenBank/DDBJ databases">
        <title>The Draft Genome Sequence of the Potato Rhizosphere Bacteria Ochrobactrum sp. IPA7.2.</title>
        <authorList>
            <person name="Gogoleva N.E."/>
            <person name="Khlopko Y.A."/>
            <person name="Burygin G.L."/>
            <person name="Plotnikov A.O."/>
        </authorList>
    </citation>
    <scope>NUCLEOTIDE SEQUENCE [LARGE SCALE GENOMIC DNA]</scope>
    <source>
        <strain evidence="6 7">IPA7.2</strain>
    </source>
</reference>
<keyword evidence="2" id="KW-0479">Metal-binding</keyword>
<evidence type="ECO:0000256" key="1">
    <source>
        <dbReference type="ARBA" id="ARBA00005495"/>
    </source>
</evidence>
<comment type="similarity">
    <text evidence="1">Belongs to the Gfa family.</text>
</comment>
<keyword evidence="4" id="KW-0456">Lyase</keyword>
<dbReference type="Proteomes" id="UP000182985">
    <property type="component" value="Unassembled WGS sequence"/>
</dbReference>
<proteinExistence type="inferred from homology"/>
<evidence type="ECO:0000256" key="2">
    <source>
        <dbReference type="ARBA" id="ARBA00022723"/>
    </source>
</evidence>